<evidence type="ECO:0000256" key="5">
    <source>
        <dbReference type="SAM" id="MobiDB-lite"/>
    </source>
</evidence>
<evidence type="ECO:0000256" key="7">
    <source>
        <dbReference type="SAM" id="SignalP"/>
    </source>
</evidence>
<dbReference type="EMBL" id="JBHSTI010000001">
    <property type="protein sequence ID" value="MFC6236264.1"/>
    <property type="molecule type" value="Genomic_DNA"/>
</dbReference>
<keyword evidence="6" id="KW-1133">Transmembrane helix</keyword>
<evidence type="ECO:0000256" key="1">
    <source>
        <dbReference type="ARBA" id="ARBA00004196"/>
    </source>
</evidence>
<dbReference type="Gene3D" id="2.60.40.1220">
    <property type="match status" value="1"/>
</dbReference>
<accession>A0ABW1SVF6</accession>
<evidence type="ECO:0000256" key="4">
    <source>
        <dbReference type="ARBA" id="ARBA00023008"/>
    </source>
</evidence>
<feature type="region of interest" description="Disordered" evidence="5">
    <location>
        <begin position="137"/>
        <end position="190"/>
    </location>
</feature>
<keyword evidence="3 7" id="KW-0732">Signal</keyword>
<dbReference type="InterPro" id="IPR006311">
    <property type="entry name" value="TAT_signal"/>
</dbReference>
<dbReference type="PANTHER" id="PTHR34820">
    <property type="entry name" value="INNER MEMBRANE PROTEIN YEBZ"/>
    <property type="match status" value="1"/>
</dbReference>
<keyword evidence="6" id="KW-0472">Membrane</keyword>
<dbReference type="PANTHER" id="PTHR34820:SF4">
    <property type="entry name" value="INNER MEMBRANE PROTEIN YEBZ"/>
    <property type="match status" value="1"/>
</dbReference>
<evidence type="ECO:0000256" key="6">
    <source>
        <dbReference type="SAM" id="Phobius"/>
    </source>
</evidence>
<feature type="domain" description="CopC" evidence="8">
    <location>
        <begin position="41"/>
        <end position="134"/>
    </location>
</feature>
<evidence type="ECO:0000259" key="8">
    <source>
        <dbReference type="Pfam" id="PF04234"/>
    </source>
</evidence>
<dbReference type="SUPFAM" id="SSF81296">
    <property type="entry name" value="E set domains"/>
    <property type="match status" value="1"/>
</dbReference>
<dbReference type="RefSeq" id="WP_386763313.1">
    <property type="nucleotide sequence ID" value="NZ_JBHSTI010000001.1"/>
</dbReference>
<feature type="transmembrane region" description="Helical" evidence="6">
    <location>
        <begin position="192"/>
        <end position="212"/>
    </location>
</feature>
<keyword evidence="2" id="KW-0479">Metal-binding</keyword>
<comment type="subcellular location">
    <subcellularLocation>
        <location evidence="1">Cell envelope</location>
    </subcellularLocation>
</comment>
<proteinExistence type="predicted"/>
<feature type="chain" id="PRO_5047304487" evidence="7">
    <location>
        <begin position="36"/>
        <end position="222"/>
    </location>
</feature>
<keyword evidence="4" id="KW-0186">Copper</keyword>
<evidence type="ECO:0000256" key="2">
    <source>
        <dbReference type="ARBA" id="ARBA00022723"/>
    </source>
</evidence>
<dbReference type="InterPro" id="IPR014755">
    <property type="entry name" value="Cu-Rt/internalin_Ig-like"/>
</dbReference>
<feature type="signal peptide" evidence="7">
    <location>
        <begin position="1"/>
        <end position="35"/>
    </location>
</feature>
<protein>
    <submittedName>
        <fullName evidence="9">Copper resistance protein CopC</fullName>
    </submittedName>
</protein>
<evidence type="ECO:0000256" key="3">
    <source>
        <dbReference type="ARBA" id="ARBA00022729"/>
    </source>
</evidence>
<feature type="compositionally biased region" description="Polar residues" evidence="5">
    <location>
        <begin position="137"/>
        <end position="154"/>
    </location>
</feature>
<sequence>MSTSRPARASRRRIRSLVGAAVAAAALVLAPVALASPASAHDELVSTDPADGASLEEAPAAVTLTFGEEVLELGTAVVVTDSAGVRLADGPLVVDGAVITRAITPPTVAGEVRVSYRVVSSDGHPVTGSLMFTVASVPSPSPTATDEPSESASEPGTAEPSGSSAAAPTGSASVEPEPSTSPVSSEATGGSALPWVLGGLAVLVLATAAVAASRRGKAGSSS</sequence>
<feature type="compositionally biased region" description="Low complexity" evidence="5">
    <location>
        <begin position="155"/>
        <end position="188"/>
    </location>
</feature>
<dbReference type="PROSITE" id="PS51318">
    <property type="entry name" value="TAT"/>
    <property type="match status" value="1"/>
</dbReference>
<name>A0ABW1SVF6_9ACTN</name>
<evidence type="ECO:0000313" key="10">
    <source>
        <dbReference type="Proteomes" id="UP001596138"/>
    </source>
</evidence>
<dbReference type="Proteomes" id="UP001596138">
    <property type="component" value="Unassembled WGS sequence"/>
</dbReference>
<reference evidence="10" key="1">
    <citation type="journal article" date="2019" name="Int. J. Syst. Evol. Microbiol.">
        <title>The Global Catalogue of Microorganisms (GCM) 10K type strain sequencing project: providing services to taxonomists for standard genome sequencing and annotation.</title>
        <authorList>
            <consortium name="The Broad Institute Genomics Platform"/>
            <consortium name="The Broad Institute Genome Sequencing Center for Infectious Disease"/>
            <person name="Wu L."/>
            <person name="Ma J."/>
        </authorList>
    </citation>
    <scope>NUCLEOTIDE SEQUENCE [LARGE SCALE GENOMIC DNA]</scope>
    <source>
        <strain evidence="10">CGMCC 4.7317</strain>
    </source>
</reference>
<organism evidence="9 10">
    <name type="scientific">Longivirga aurantiaca</name>
    <dbReference type="NCBI Taxonomy" id="1837743"/>
    <lineage>
        <taxon>Bacteria</taxon>
        <taxon>Bacillati</taxon>
        <taxon>Actinomycetota</taxon>
        <taxon>Actinomycetes</taxon>
        <taxon>Sporichthyales</taxon>
        <taxon>Sporichthyaceae</taxon>
        <taxon>Longivirga</taxon>
    </lineage>
</organism>
<gene>
    <name evidence="9" type="ORF">ACFQGU_00105</name>
</gene>
<dbReference type="InterPro" id="IPR014756">
    <property type="entry name" value="Ig_E-set"/>
</dbReference>
<comment type="caution">
    <text evidence="9">The sequence shown here is derived from an EMBL/GenBank/DDBJ whole genome shotgun (WGS) entry which is preliminary data.</text>
</comment>
<keyword evidence="6" id="KW-0812">Transmembrane</keyword>
<dbReference type="Pfam" id="PF04234">
    <property type="entry name" value="CopC"/>
    <property type="match status" value="1"/>
</dbReference>
<evidence type="ECO:0000313" key="9">
    <source>
        <dbReference type="EMBL" id="MFC6236264.1"/>
    </source>
</evidence>
<keyword evidence="10" id="KW-1185">Reference proteome</keyword>
<dbReference type="InterPro" id="IPR032694">
    <property type="entry name" value="CopC/D"/>
</dbReference>
<dbReference type="InterPro" id="IPR007348">
    <property type="entry name" value="CopC_dom"/>
</dbReference>